<proteinExistence type="predicted"/>
<evidence type="ECO:0000256" key="1">
    <source>
        <dbReference type="SAM" id="SignalP"/>
    </source>
</evidence>
<feature type="chain" id="PRO_5035901442" description="Secreted protein" evidence="1">
    <location>
        <begin position="22"/>
        <end position="99"/>
    </location>
</feature>
<accession>A0A8R1IJ68</accession>
<reference evidence="2" key="2">
    <citation type="submission" date="2022-06" db="UniProtKB">
        <authorList>
            <consortium name="EnsemblMetazoa"/>
        </authorList>
    </citation>
    <scope>IDENTIFICATION</scope>
    <source>
        <strain evidence="2">DF5081</strain>
    </source>
</reference>
<sequence>MHVVFIRHAFLLLALLALAFGASHKHAECTVCLFIFNYFPVLYPIPIRFKIPAPKSCKLLCGKLLTDGYAHRLHGRPAMMMKTCGAHHITLFQTVSTTL</sequence>
<evidence type="ECO:0008006" key="4">
    <source>
        <dbReference type="Google" id="ProtNLM"/>
    </source>
</evidence>
<name>A0A8R1IJ68_CAEJA</name>
<feature type="signal peptide" evidence="1">
    <location>
        <begin position="1"/>
        <end position="21"/>
    </location>
</feature>
<evidence type="ECO:0000313" key="2">
    <source>
        <dbReference type="EnsemblMetazoa" id="CJA31453.1"/>
    </source>
</evidence>
<keyword evidence="1" id="KW-0732">Signal</keyword>
<organism evidence="2 3">
    <name type="scientific">Caenorhabditis japonica</name>
    <dbReference type="NCBI Taxonomy" id="281687"/>
    <lineage>
        <taxon>Eukaryota</taxon>
        <taxon>Metazoa</taxon>
        <taxon>Ecdysozoa</taxon>
        <taxon>Nematoda</taxon>
        <taxon>Chromadorea</taxon>
        <taxon>Rhabditida</taxon>
        <taxon>Rhabditina</taxon>
        <taxon>Rhabditomorpha</taxon>
        <taxon>Rhabditoidea</taxon>
        <taxon>Rhabditidae</taxon>
        <taxon>Peloderinae</taxon>
        <taxon>Caenorhabditis</taxon>
    </lineage>
</organism>
<protein>
    <recommendedName>
        <fullName evidence="4">Secreted protein</fullName>
    </recommendedName>
</protein>
<keyword evidence="3" id="KW-1185">Reference proteome</keyword>
<dbReference type="Proteomes" id="UP000005237">
    <property type="component" value="Unassembled WGS sequence"/>
</dbReference>
<dbReference type="EnsemblMetazoa" id="CJA31453.1">
    <property type="protein sequence ID" value="CJA31453.1"/>
    <property type="gene ID" value="WBGene00207300"/>
</dbReference>
<dbReference type="AlphaFoldDB" id="A0A8R1IJ68"/>
<evidence type="ECO:0000313" key="3">
    <source>
        <dbReference type="Proteomes" id="UP000005237"/>
    </source>
</evidence>
<reference evidence="3" key="1">
    <citation type="submission" date="2010-08" db="EMBL/GenBank/DDBJ databases">
        <authorList>
            <consortium name="Caenorhabditis japonica Sequencing Consortium"/>
            <person name="Wilson R.K."/>
        </authorList>
    </citation>
    <scope>NUCLEOTIDE SEQUENCE [LARGE SCALE GENOMIC DNA]</scope>
    <source>
        <strain evidence="3">DF5081</strain>
    </source>
</reference>